<dbReference type="GO" id="GO:0002474">
    <property type="term" value="P:antigen processing and presentation of peptide antigen via MHC class I"/>
    <property type="evidence" value="ECO:0007669"/>
    <property type="project" value="UniProtKB-KW"/>
</dbReference>
<comment type="subcellular location">
    <subcellularLocation>
        <location evidence="1">Secreted</location>
    </subcellularLocation>
</comment>
<dbReference type="EMBL" id="JAATIS010003638">
    <property type="protein sequence ID" value="KAG2464081.1"/>
    <property type="molecule type" value="Genomic_DNA"/>
</dbReference>
<dbReference type="SUPFAM" id="SSF48726">
    <property type="entry name" value="Immunoglobulin"/>
    <property type="match status" value="2"/>
</dbReference>
<evidence type="ECO:0000259" key="9">
    <source>
        <dbReference type="PROSITE" id="PS50835"/>
    </source>
</evidence>
<evidence type="ECO:0000256" key="1">
    <source>
        <dbReference type="ARBA" id="ARBA00004613"/>
    </source>
</evidence>
<feature type="region of interest" description="Disordered" evidence="8">
    <location>
        <begin position="1"/>
        <end position="57"/>
    </location>
</feature>
<evidence type="ECO:0000256" key="4">
    <source>
        <dbReference type="ARBA" id="ARBA00022451"/>
    </source>
</evidence>
<evidence type="ECO:0000256" key="6">
    <source>
        <dbReference type="ARBA" id="ARBA00022859"/>
    </source>
</evidence>
<dbReference type="InterPro" id="IPR003597">
    <property type="entry name" value="Ig_C1-set"/>
</dbReference>
<comment type="caution">
    <text evidence="10">The sequence shown here is derived from an EMBL/GenBank/DDBJ whole genome shotgun (WGS) entry which is preliminary data.</text>
</comment>
<dbReference type="InterPro" id="IPR036179">
    <property type="entry name" value="Ig-like_dom_sf"/>
</dbReference>
<keyword evidence="7" id="KW-0393">Immunoglobulin domain</keyword>
<dbReference type="GO" id="GO:0042612">
    <property type="term" value="C:MHC class I protein complex"/>
    <property type="evidence" value="ECO:0007669"/>
    <property type="project" value="UniProtKB-KW"/>
</dbReference>
<evidence type="ECO:0000256" key="3">
    <source>
        <dbReference type="ARBA" id="ARBA00018767"/>
    </source>
</evidence>
<dbReference type="InterPro" id="IPR007110">
    <property type="entry name" value="Ig-like_dom"/>
</dbReference>
<evidence type="ECO:0000313" key="10">
    <source>
        <dbReference type="EMBL" id="KAG2464081.1"/>
    </source>
</evidence>
<dbReference type="SUPFAM" id="SSF47266">
    <property type="entry name" value="4-helical cytokines"/>
    <property type="match status" value="1"/>
</dbReference>
<dbReference type="Gene3D" id="2.60.40.10">
    <property type="entry name" value="Immunoglobulins"/>
    <property type="match status" value="2"/>
</dbReference>
<feature type="compositionally biased region" description="Basic and acidic residues" evidence="8">
    <location>
        <begin position="28"/>
        <end position="57"/>
    </location>
</feature>
<organism evidence="10 11">
    <name type="scientific">Polypterus senegalus</name>
    <name type="common">Senegal bichir</name>
    <dbReference type="NCBI Taxonomy" id="55291"/>
    <lineage>
        <taxon>Eukaryota</taxon>
        <taxon>Metazoa</taxon>
        <taxon>Chordata</taxon>
        <taxon>Craniata</taxon>
        <taxon>Vertebrata</taxon>
        <taxon>Euteleostomi</taxon>
        <taxon>Actinopterygii</taxon>
        <taxon>Polypteriformes</taxon>
        <taxon>Polypteridae</taxon>
        <taxon>Polypterus</taxon>
    </lineage>
</organism>
<comment type="similarity">
    <text evidence="2">Belongs to the beta-2-microglobulin family.</text>
</comment>
<feature type="region of interest" description="Disordered" evidence="8">
    <location>
        <begin position="572"/>
        <end position="597"/>
    </location>
</feature>
<feature type="domain" description="Ig-like" evidence="9">
    <location>
        <begin position="409"/>
        <end position="498"/>
    </location>
</feature>
<dbReference type="GO" id="GO:0005127">
    <property type="term" value="F:ciliary neurotrophic factor receptor binding"/>
    <property type="evidence" value="ECO:0007669"/>
    <property type="project" value="InterPro"/>
</dbReference>
<feature type="domain" description="Ig-like" evidence="9">
    <location>
        <begin position="316"/>
        <end position="405"/>
    </location>
</feature>
<evidence type="ECO:0000313" key="11">
    <source>
        <dbReference type="Proteomes" id="UP000886611"/>
    </source>
</evidence>
<sequence length="597" mass="67686">MKGSRSQRFGKWNPKCERPGRWGTPVSVRREPYGARDRKATRPEGEDPTGLHRSDPRRVSKASSLLVVGLGYELWQMFKWWEQRVAKKEEWELCHYKCVNGRWAHYQVKGQRKQAQPGPPSGPLTCTLRFSSAITMEVIQVTADQLASSRNQGYISKTYSLSQLLWKLSQDLLEEYVRIFVCEKNQGGPLWTPGYPPSPLYPAGVPQPQSATWGNGLNDEKLLQHNFIACISYSCYLQVVQQQQQELNPKATSLHTVLETVIQHMKTLMHNIETIMVSMNFTVPKIDQPTLPNSNSHSGSFQQKLLGYRICLGSAPKVQIYSHYPGVYGQENVLICHVSGFHPPNIKIHLMKGKVPIPNTTTTDLQFNRDWRFQLTQSVRFTPQKGHSYSCMVEHSSLDHSKTVTWGKPKVQIYSKFPGEYGKDNVLICHVSGFHPPNIKVKLIKNDADIPGTKTSDLAFRRTWDFYLTQSVPFVPNKNDRYSCVVDHSTLSSPSIFTWAGMPRRTRRGQLPWSVWGPRDQSTESQLYFGPWPPQGGAREDRAALEYSTSATPRMAAREGYRVLPGVHVALPPHQEVPLEGHNGPPEAHPGPDDHSR</sequence>
<evidence type="ECO:0000256" key="2">
    <source>
        <dbReference type="ARBA" id="ARBA00009564"/>
    </source>
</evidence>
<keyword evidence="11" id="KW-1185">Reference proteome</keyword>
<protein>
    <recommendedName>
        <fullName evidence="3">Beta-2-microglobulin</fullName>
    </recommendedName>
</protein>
<gene>
    <name evidence="10" type="primary">B2m</name>
    <name evidence="10" type="ORF">GTO96_0002317</name>
</gene>
<dbReference type="InterPro" id="IPR013783">
    <property type="entry name" value="Ig-like_fold"/>
</dbReference>
<proteinExistence type="inferred from homology"/>
<evidence type="ECO:0000256" key="8">
    <source>
        <dbReference type="SAM" id="MobiDB-lite"/>
    </source>
</evidence>
<dbReference type="GO" id="GO:0005576">
    <property type="term" value="C:extracellular region"/>
    <property type="evidence" value="ECO:0007669"/>
    <property type="project" value="UniProtKB-SubCell"/>
</dbReference>
<dbReference type="InterPro" id="IPR000151">
    <property type="entry name" value="Ciliary_neurotrophic_fac_CNTF"/>
</dbReference>
<feature type="non-terminal residue" evidence="10">
    <location>
        <position position="1"/>
    </location>
</feature>
<dbReference type="PANTHER" id="PTHR19944">
    <property type="entry name" value="MHC CLASS II-RELATED"/>
    <property type="match status" value="1"/>
</dbReference>
<name>A0A8X8BQH3_POLSE</name>
<evidence type="ECO:0000256" key="5">
    <source>
        <dbReference type="ARBA" id="ARBA00022525"/>
    </source>
</evidence>
<dbReference type="Gene3D" id="1.20.1250.10">
    <property type="match status" value="1"/>
</dbReference>
<dbReference type="Proteomes" id="UP000886611">
    <property type="component" value="Unassembled WGS sequence"/>
</dbReference>
<evidence type="ECO:0000256" key="7">
    <source>
        <dbReference type="ARBA" id="ARBA00023319"/>
    </source>
</evidence>
<dbReference type="GO" id="GO:0010038">
    <property type="term" value="P:response to metal ion"/>
    <property type="evidence" value="ECO:0007669"/>
    <property type="project" value="UniProtKB-ARBA"/>
</dbReference>
<dbReference type="PROSITE" id="PS50835">
    <property type="entry name" value="IG_LIKE"/>
    <property type="match status" value="2"/>
</dbReference>
<dbReference type="Pfam" id="PF01110">
    <property type="entry name" value="CNTF"/>
    <property type="match status" value="1"/>
</dbReference>
<dbReference type="InterPro" id="IPR009079">
    <property type="entry name" value="4_helix_cytokine-like_core"/>
</dbReference>
<dbReference type="InterPro" id="IPR003006">
    <property type="entry name" value="Ig/MHC_CS"/>
</dbReference>
<dbReference type="FunFam" id="2.60.40.10:FF:001005">
    <property type="entry name" value="Beta-2-microglobulin"/>
    <property type="match status" value="1"/>
</dbReference>
<keyword evidence="6" id="KW-0391">Immunity</keyword>
<dbReference type="InterPro" id="IPR050160">
    <property type="entry name" value="MHC/Immunoglobulin"/>
</dbReference>
<accession>A0A8X8BQH3</accession>
<dbReference type="AlphaFoldDB" id="A0A8X8BQH3"/>
<reference evidence="10 11" key="1">
    <citation type="journal article" date="2021" name="Cell">
        <title>Tracing the genetic footprints of vertebrate landing in non-teleost ray-finned fishes.</title>
        <authorList>
            <person name="Bi X."/>
            <person name="Wang K."/>
            <person name="Yang L."/>
            <person name="Pan H."/>
            <person name="Jiang H."/>
            <person name="Wei Q."/>
            <person name="Fang M."/>
            <person name="Yu H."/>
            <person name="Zhu C."/>
            <person name="Cai Y."/>
            <person name="He Y."/>
            <person name="Gan X."/>
            <person name="Zeng H."/>
            <person name="Yu D."/>
            <person name="Zhu Y."/>
            <person name="Jiang H."/>
            <person name="Qiu Q."/>
            <person name="Yang H."/>
            <person name="Zhang Y.E."/>
            <person name="Wang W."/>
            <person name="Zhu M."/>
            <person name="He S."/>
            <person name="Zhang G."/>
        </authorList>
    </citation>
    <scope>NUCLEOTIDE SEQUENCE [LARGE SCALE GENOMIC DNA]</scope>
    <source>
        <strain evidence="10">Bchr_013</strain>
    </source>
</reference>
<feature type="non-terminal residue" evidence="10">
    <location>
        <position position="597"/>
    </location>
</feature>
<dbReference type="GO" id="GO:0043524">
    <property type="term" value="P:negative regulation of neuron apoptotic process"/>
    <property type="evidence" value="ECO:0007669"/>
    <property type="project" value="InterPro"/>
</dbReference>
<dbReference type="GO" id="GO:0070120">
    <property type="term" value="P:ciliary neurotrophic factor-mediated signaling pathway"/>
    <property type="evidence" value="ECO:0007669"/>
    <property type="project" value="InterPro"/>
</dbReference>
<dbReference type="PROSITE" id="PS00290">
    <property type="entry name" value="IG_MHC"/>
    <property type="match status" value="2"/>
</dbReference>
<keyword evidence="5" id="KW-0964">Secreted</keyword>
<dbReference type="SMART" id="SM00407">
    <property type="entry name" value="IGc1"/>
    <property type="match status" value="2"/>
</dbReference>
<dbReference type="PANTHER" id="PTHR19944:SF62">
    <property type="entry name" value="BETA-2-MICROGLOBULIN"/>
    <property type="match status" value="1"/>
</dbReference>
<dbReference type="Pfam" id="PF07654">
    <property type="entry name" value="C1-set"/>
    <property type="match status" value="2"/>
</dbReference>
<keyword evidence="4" id="KW-0490">MHC I</keyword>